<dbReference type="Pfam" id="PF13560">
    <property type="entry name" value="HTH_31"/>
    <property type="match status" value="1"/>
</dbReference>
<dbReference type="InterPro" id="IPR041413">
    <property type="entry name" value="MLTR_LBD"/>
</dbReference>
<feature type="domain" description="HTH cro/C1-type" evidence="1">
    <location>
        <begin position="17"/>
        <end position="71"/>
    </location>
</feature>
<dbReference type="PROSITE" id="PS50943">
    <property type="entry name" value="HTH_CROC1"/>
    <property type="match status" value="1"/>
</dbReference>
<dbReference type="InterPro" id="IPR001387">
    <property type="entry name" value="Cro/C1-type_HTH"/>
</dbReference>
<dbReference type="GO" id="GO:0003677">
    <property type="term" value="F:DNA binding"/>
    <property type="evidence" value="ECO:0007669"/>
    <property type="project" value="InterPro"/>
</dbReference>
<gene>
    <name evidence="2" type="ORF">H9Q16_09515</name>
</gene>
<dbReference type="PANTHER" id="PTHR35010">
    <property type="entry name" value="BLL4672 PROTEIN-RELATED"/>
    <property type="match status" value="1"/>
</dbReference>
<comment type="caution">
    <text evidence="2">The sequence shown here is derived from an EMBL/GenBank/DDBJ whole genome shotgun (WGS) entry which is preliminary data.</text>
</comment>
<dbReference type="InterPro" id="IPR010982">
    <property type="entry name" value="Lambda_DNA-bd_dom_sf"/>
</dbReference>
<protein>
    <submittedName>
        <fullName evidence="2">Helix-turn-helix transcriptional regulator</fullName>
    </submittedName>
</protein>
<dbReference type="Pfam" id="PF17765">
    <property type="entry name" value="MLTR_LBD"/>
    <property type="match status" value="1"/>
</dbReference>
<dbReference type="SMART" id="SM00530">
    <property type="entry name" value="HTH_XRE"/>
    <property type="match status" value="1"/>
</dbReference>
<dbReference type="CDD" id="cd00093">
    <property type="entry name" value="HTH_XRE"/>
    <property type="match status" value="1"/>
</dbReference>
<dbReference type="PANTHER" id="PTHR35010:SF4">
    <property type="entry name" value="BLL5781 PROTEIN"/>
    <property type="match status" value="1"/>
</dbReference>
<dbReference type="EMBL" id="JACTAG010000001">
    <property type="protein sequence ID" value="MBD3664158.1"/>
    <property type="molecule type" value="Genomic_DNA"/>
</dbReference>
<name>A0A927D320_9RHOB</name>
<dbReference type="Gene3D" id="1.10.260.40">
    <property type="entry name" value="lambda repressor-like DNA-binding domains"/>
    <property type="match status" value="1"/>
</dbReference>
<dbReference type="SUPFAM" id="SSF47413">
    <property type="entry name" value="lambda repressor-like DNA-binding domains"/>
    <property type="match status" value="1"/>
</dbReference>
<dbReference type="Proteomes" id="UP000635142">
    <property type="component" value="Unassembled WGS sequence"/>
</dbReference>
<dbReference type="RefSeq" id="WP_191075063.1">
    <property type="nucleotide sequence ID" value="NZ_JACTAG010000001.1"/>
</dbReference>
<organism evidence="2 3">
    <name type="scientific">Sulfitobacter aestuariivivens</name>
    <dbReference type="NCBI Taxonomy" id="2766981"/>
    <lineage>
        <taxon>Bacteria</taxon>
        <taxon>Pseudomonadati</taxon>
        <taxon>Pseudomonadota</taxon>
        <taxon>Alphaproteobacteria</taxon>
        <taxon>Rhodobacterales</taxon>
        <taxon>Roseobacteraceae</taxon>
        <taxon>Sulfitobacter</taxon>
    </lineage>
</organism>
<dbReference type="AlphaFoldDB" id="A0A927D320"/>
<sequence length="267" mass="29783">MIRDGMNAPANTFASHLKLWRKRRRMSQHDLAMSASVSGRHVSFLESGRSQPSRNMILHLSEILDVPKQGRNAMLTAAGMAQIYGSRPLDDAELAPVRRALTWMLNRHMPYPAFAMDRHWTIIDLNDSARSLFSAFGVAEGDNLLSTMLENDVVQNAIENFSELAEHLRERAVLESAYQGGDPVLDAFAGRLDAHIDESKAHEFGTLPPFSTTKLRVGDQSLSFLTTLAQFGSANDIALADIRIELMFPGDDETTKFFAEPHEKREA</sequence>
<proteinExistence type="predicted"/>
<accession>A0A927D320</accession>
<dbReference type="Gene3D" id="3.30.450.180">
    <property type="match status" value="1"/>
</dbReference>
<keyword evidence="3" id="KW-1185">Reference proteome</keyword>
<reference evidence="2" key="1">
    <citation type="submission" date="2020-08" db="EMBL/GenBank/DDBJ databases">
        <title>Sulfitobacter aestuariivivens sp. nov., isolated from a tidal flat.</title>
        <authorList>
            <person name="Park S."/>
            <person name="Yoon J.-H."/>
        </authorList>
    </citation>
    <scope>NUCLEOTIDE SEQUENCE</scope>
    <source>
        <strain evidence="2">TSTF-M16</strain>
    </source>
</reference>
<evidence type="ECO:0000313" key="2">
    <source>
        <dbReference type="EMBL" id="MBD3664158.1"/>
    </source>
</evidence>
<evidence type="ECO:0000259" key="1">
    <source>
        <dbReference type="PROSITE" id="PS50943"/>
    </source>
</evidence>
<evidence type="ECO:0000313" key="3">
    <source>
        <dbReference type="Proteomes" id="UP000635142"/>
    </source>
</evidence>